<reference evidence="2" key="1">
    <citation type="journal article" date="2023" name="G3 (Bethesda)">
        <title>Whole genome assemblies of Zophobas morio and Tenebrio molitor.</title>
        <authorList>
            <person name="Kaur S."/>
            <person name="Stinson S.A."/>
            <person name="diCenzo G.C."/>
        </authorList>
    </citation>
    <scope>NUCLEOTIDE SEQUENCE</scope>
    <source>
        <strain evidence="2">QUZm001</strain>
    </source>
</reference>
<dbReference type="AlphaFoldDB" id="A0AA38IUV7"/>
<keyword evidence="3" id="KW-1185">Reference proteome</keyword>
<accession>A0AA38IUV7</accession>
<feature type="chain" id="PRO_5041402070" evidence="1">
    <location>
        <begin position="21"/>
        <end position="138"/>
    </location>
</feature>
<sequence length="138" mass="15456">MAVSFKYLILFLNEIALILTADTQCENNCLRKCCASDQSLKFKNATCVDDSGPEYDFPNVSPTNIIHGKIICEEGLSKVRLDSRNFDFQIQEGKINWEDHDYDSDHSCVDTQEGRLVAFVCVAGEDERQVVASVGNVK</sequence>
<feature type="signal peptide" evidence="1">
    <location>
        <begin position="1"/>
        <end position="20"/>
    </location>
</feature>
<proteinExistence type="predicted"/>
<evidence type="ECO:0000256" key="1">
    <source>
        <dbReference type="SAM" id="SignalP"/>
    </source>
</evidence>
<protein>
    <submittedName>
        <fullName evidence="2">Uncharacterized protein</fullName>
    </submittedName>
</protein>
<comment type="caution">
    <text evidence="2">The sequence shown here is derived from an EMBL/GenBank/DDBJ whole genome shotgun (WGS) entry which is preliminary data.</text>
</comment>
<dbReference type="EMBL" id="JALNTZ010000002">
    <property type="protein sequence ID" value="KAJ3662710.1"/>
    <property type="molecule type" value="Genomic_DNA"/>
</dbReference>
<keyword evidence="1" id="KW-0732">Signal</keyword>
<dbReference type="Proteomes" id="UP001168821">
    <property type="component" value="Unassembled WGS sequence"/>
</dbReference>
<evidence type="ECO:0000313" key="3">
    <source>
        <dbReference type="Proteomes" id="UP001168821"/>
    </source>
</evidence>
<gene>
    <name evidence="2" type="ORF">Zmor_007045</name>
</gene>
<evidence type="ECO:0000313" key="2">
    <source>
        <dbReference type="EMBL" id="KAJ3662710.1"/>
    </source>
</evidence>
<name>A0AA38IUV7_9CUCU</name>
<organism evidence="2 3">
    <name type="scientific">Zophobas morio</name>
    <dbReference type="NCBI Taxonomy" id="2755281"/>
    <lineage>
        <taxon>Eukaryota</taxon>
        <taxon>Metazoa</taxon>
        <taxon>Ecdysozoa</taxon>
        <taxon>Arthropoda</taxon>
        <taxon>Hexapoda</taxon>
        <taxon>Insecta</taxon>
        <taxon>Pterygota</taxon>
        <taxon>Neoptera</taxon>
        <taxon>Endopterygota</taxon>
        <taxon>Coleoptera</taxon>
        <taxon>Polyphaga</taxon>
        <taxon>Cucujiformia</taxon>
        <taxon>Tenebrionidae</taxon>
        <taxon>Zophobas</taxon>
    </lineage>
</organism>